<comment type="caution">
    <text evidence="1">The sequence shown here is derived from an EMBL/GenBank/DDBJ whole genome shotgun (WGS) entry which is preliminary data.</text>
</comment>
<proteinExistence type="predicted"/>
<sequence length="90" mass="10054">MVCLTDLDLFLGAVLLNNNNAHLANLGVPVSPKIPYVRASFRTHPNLSISRRAALVGLPKKVLRGMIKDDFTVEEIERLKKEGQSKEKEK</sequence>
<accession>A0A9P0KQ64</accession>
<dbReference type="AlphaFoldDB" id="A0A9P0KQ64"/>
<evidence type="ECO:0000313" key="1">
    <source>
        <dbReference type="EMBL" id="CAH1977422.1"/>
    </source>
</evidence>
<organism evidence="1 2">
    <name type="scientific">Acanthoscelides obtectus</name>
    <name type="common">Bean weevil</name>
    <name type="synonym">Bruchus obtectus</name>
    <dbReference type="NCBI Taxonomy" id="200917"/>
    <lineage>
        <taxon>Eukaryota</taxon>
        <taxon>Metazoa</taxon>
        <taxon>Ecdysozoa</taxon>
        <taxon>Arthropoda</taxon>
        <taxon>Hexapoda</taxon>
        <taxon>Insecta</taxon>
        <taxon>Pterygota</taxon>
        <taxon>Neoptera</taxon>
        <taxon>Endopterygota</taxon>
        <taxon>Coleoptera</taxon>
        <taxon>Polyphaga</taxon>
        <taxon>Cucujiformia</taxon>
        <taxon>Chrysomeloidea</taxon>
        <taxon>Chrysomelidae</taxon>
        <taxon>Bruchinae</taxon>
        <taxon>Bruchini</taxon>
        <taxon>Acanthoscelides</taxon>
    </lineage>
</organism>
<reference evidence="1" key="1">
    <citation type="submission" date="2022-03" db="EMBL/GenBank/DDBJ databases">
        <authorList>
            <person name="Sayadi A."/>
        </authorList>
    </citation>
    <scope>NUCLEOTIDE SEQUENCE</scope>
</reference>
<protein>
    <submittedName>
        <fullName evidence="1">Uncharacterized protein</fullName>
    </submittedName>
</protein>
<evidence type="ECO:0000313" key="2">
    <source>
        <dbReference type="Proteomes" id="UP001152888"/>
    </source>
</evidence>
<gene>
    <name evidence="1" type="ORF">ACAOBT_LOCUS12644</name>
</gene>
<name>A0A9P0KQ64_ACAOB</name>
<dbReference type="OrthoDB" id="9979538at2759"/>
<dbReference type="EMBL" id="CAKOFQ010006858">
    <property type="protein sequence ID" value="CAH1977422.1"/>
    <property type="molecule type" value="Genomic_DNA"/>
</dbReference>
<dbReference type="Proteomes" id="UP001152888">
    <property type="component" value="Unassembled WGS sequence"/>
</dbReference>
<keyword evidence="2" id="KW-1185">Reference proteome</keyword>